<name>A0ABW5ZMK5_9FLAO</name>
<sequence>MDIIQQLEFHEKDQLSKWIASEEKTSRRFSKDLVNFTNENPDKIKNYCNNTLPREFSSLSIVYEALSEFSVAHNKFLLEEIKRVISLAQSKKIKPEYIEVLEDIETEDIYSKDEAIYIEIINFITSALHIDNDEKLNLQLLSLLDWFLIEYDEDDAISEVSIWISRMKNLAENAKQIEVREEAKDALDNLDENLSFNENASTLESPSLLSKISRFFK</sequence>
<proteinExistence type="predicted"/>
<evidence type="ECO:0000313" key="2">
    <source>
        <dbReference type="EMBL" id="MFD2914233.1"/>
    </source>
</evidence>
<dbReference type="RefSeq" id="WP_194507320.1">
    <property type="nucleotide sequence ID" value="NZ_JADILU010000002.1"/>
</dbReference>
<reference evidence="3" key="1">
    <citation type="journal article" date="2019" name="Int. J. Syst. Evol. Microbiol.">
        <title>The Global Catalogue of Microorganisms (GCM) 10K type strain sequencing project: providing services to taxonomists for standard genome sequencing and annotation.</title>
        <authorList>
            <consortium name="The Broad Institute Genomics Platform"/>
            <consortium name="The Broad Institute Genome Sequencing Center for Infectious Disease"/>
            <person name="Wu L."/>
            <person name="Ma J."/>
        </authorList>
    </citation>
    <scope>NUCLEOTIDE SEQUENCE [LARGE SCALE GENOMIC DNA]</scope>
    <source>
        <strain evidence="3">KCTC 32514</strain>
    </source>
</reference>
<feature type="coiled-coil region" evidence="1">
    <location>
        <begin position="173"/>
        <end position="200"/>
    </location>
</feature>
<accession>A0ABW5ZMK5</accession>
<evidence type="ECO:0000256" key="1">
    <source>
        <dbReference type="SAM" id="Coils"/>
    </source>
</evidence>
<keyword evidence="1" id="KW-0175">Coiled coil</keyword>
<organism evidence="2 3">
    <name type="scientific">Psychroserpens luteus</name>
    <dbReference type="NCBI Taxonomy" id="1434066"/>
    <lineage>
        <taxon>Bacteria</taxon>
        <taxon>Pseudomonadati</taxon>
        <taxon>Bacteroidota</taxon>
        <taxon>Flavobacteriia</taxon>
        <taxon>Flavobacteriales</taxon>
        <taxon>Flavobacteriaceae</taxon>
        <taxon>Psychroserpens</taxon>
    </lineage>
</organism>
<dbReference type="EMBL" id="JBHUOS010000001">
    <property type="protein sequence ID" value="MFD2914233.1"/>
    <property type="molecule type" value="Genomic_DNA"/>
</dbReference>
<keyword evidence="3" id="KW-1185">Reference proteome</keyword>
<protein>
    <recommendedName>
        <fullName evidence="4">HEAT repeat domain-containing protein</fullName>
    </recommendedName>
</protein>
<gene>
    <name evidence="2" type="ORF">ACFS29_01160</name>
</gene>
<dbReference type="Proteomes" id="UP001597548">
    <property type="component" value="Unassembled WGS sequence"/>
</dbReference>
<evidence type="ECO:0000313" key="3">
    <source>
        <dbReference type="Proteomes" id="UP001597548"/>
    </source>
</evidence>
<evidence type="ECO:0008006" key="4">
    <source>
        <dbReference type="Google" id="ProtNLM"/>
    </source>
</evidence>
<comment type="caution">
    <text evidence="2">The sequence shown here is derived from an EMBL/GenBank/DDBJ whole genome shotgun (WGS) entry which is preliminary data.</text>
</comment>